<dbReference type="RefSeq" id="WP_171473060.1">
    <property type="nucleotide sequence ID" value="NZ_CP053452.2"/>
</dbReference>
<dbReference type="Proteomes" id="UP000503447">
    <property type="component" value="Chromosome"/>
</dbReference>
<keyword evidence="1" id="KW-0547">Nucleotide-binding</keyword>
<dbReference type="AlphaFoldDB" id="A0A6M5YUH7"/>
<dbReference type="InterPro" id="IPR003806">
    <property type="entry name" value="ATP-grasp_PylC-type"/>
</dbReference>
<keyword evidence="1" id="KW-0067">ATP-binding</keyword>
<dbReference type="SUPFAM" id="SSF56059">
    <property type="entry name" value="Glutathione synthetase ATP-binding domain-like"/>
    <property type="match status" value="1"/>
</dbReference>
<evidence type="ECO:0000259" key="3">
    <source>
        <dbReference type="PROSITE" id="PS50975"/>
    </source>
</evidence>
<evidence type="ECO:0000313" key="5">
    <source>
        <dbReference type="Proteomes" id="UP000503447"/>
    </source>
</evidence>
<protein>
    <recommendedName>
        <fullName evidence="3">ATP-grasp domain-containing protein</fullName>
    </recommendedName>
</protein>
<dbReference type="Gene3D" id="3.30.470.20">
    <property type="entry name" value="ATP-grasp fold, B domain"/>
    <property type="match status" value="1"/>
</dbReference>
<accession>A0A6M5YUH7</accession>
<dbReference type="InterPro" id="IPR011761">
    <property type="entry name" value="ATP-grasp"/>
</dbReference>
<proteinExistence type="predicted"/>
<dbReference type="GO" id="GO:0005524">
    <property type="term" value="F:ATP binding"/>
    <property type="evidence" value="ECO:0007669"/>
    <property type="project" value="UniProtKB-UniRule"/>
</dbReference>
<evidence type="ECO:0000256" key="2">
    <source>
        <dbReference type="SAM" id="MobiDB-lite"/>
    </source>
</evidence>
<dbReference type="KEGG" id="ftj:FTUN_5325"/>
<feature type="region of interest" description="Disordered" evidence="2">
    <location>
        <begin position="1"/>
        <end position="26"/>
    </location>
</feature>
<dbReference type="EMBL" id="CP053452">
    <property type="protein sequence ID" value="QJW97747.1"/>
    <property type="molecule type" value="Genomic_DNA"/>
</dbReference>
<keyword evidence="5" id="KW-1185">Reference proteome</keyword>
<name>A0A6M5YUH7_9BACT</name>
<dbReference type="PROSITE" id="PS50975">
    <property type="entry name" value="ATP_GRASP"/>
    <property type="match status" value="1"/>
</dbReference>
<feature type="domain" description="ATP-grasp" evidence="3">
    <location>
        <begin position="147"/>
        <end position="360"/>
    </location>
</feature>
<gene>
    <name evidence="4" type="ORF">FTUN_5325</name>
</gene>
<sequence>MSILRRPGLGSNPAPRSAPPRQTGKAAGPANLSVFLIATAWVPIAARVGIRLVEHGCTVSAIGPRGHPLRHVTGIRVVHDFDPFDAPGSLAAALAAAAPTVVVPCDDAAAGLLHDVYHQRPDLRALIAASIGAPDMYPVTRSRIGFMKLARARGLSVPDTVHVRHPADIDEWPFAESGPAVMKRGGTSGGYGVQIVRSRSEALSAFRGFDTRPSPLVRWKRWVVNRDPLAFWPFESQRPPEIILQSYIPGRPANTMLACWRGAVLGSVTVEAVATQGETGASTIIRFITNREIADVSKRVAAELSLSGFHGLDFVIEEATGTPYLIELNPRCTQLGHLNLPGQGDLVGVLCRHLGAPAALRPDPPINEPVVAFFPQATAWTPDHPFYAQCRQDIPWQEPALVRELLRAPWPERRWVMRLYRRLFTHKPEPKPDLNKLNAADRRALSDLLARAGK</sequence>
<evidence type="ECO:0000313" key="4">
    <source>
        <dbReference type="EMBL" id="QJW97747.1"/>
    </source>
</evidence>
<reference evidence="5" key="1">
    <citation type="submission" date="2020-05" db="EMBL/GenBank/DDBJ databases">
        <title>Frigoriglobus tundricola gen. nov., sp. nov., a psychrotolerant cellulolytic planctomycete of the family Gemmataceae with two divergent copies of 16S rRNA gene.</title>
        <authorList>
            <person name="Kulichevskaya I.S."/>
            <person name="Ivanova A.A."/>
            <person name="Naumoff D.G."/>
            <person name="Beletsky A.V."/>
            <person name="Rijpstra W.I.C."/>
            <person name="Sinninghe Damste J.S."/>
            <person name="Mardanov A.V."/>
            <person name="Ravin N.V."/>
            <person name="Dedysh S.N."/>
        </authorList>
    </citation>
    <scope>NUCLEOTIDE SEQUENCE [LARGE SCALE GENOMIC DNA]</scope>
    <source>
        <strain evidence="5">PL17</strain>
    </source>
</reference>
<organism evidence="4 5">
    <name type="scientific">Frigoriglobus tundricola</name>
    <dbReference type="NCBI Taxonomy" id="2774151"/>
    <lineage>
        <taxon>Bacteria</taxon>
        <taxon>Pseudomonadati</taxon>
        <taxon>Planctomycetota</taxon>
        <taxon>Planctomycetia</taxon>
        <taxon>Gemmatales</taxon>
        <taxon>Gemmataceae</taxon>
        <taxon>Frigoriglobus</taxon>
    </lineage>
</organism>
<dbReference type="GO" id="GO:0046872">
    <property type="term" value="F:metal ion binding"/>
    <property type="evidence" value="ECO:0007669"/>
    <property type="project" value="InterPro"/>
</dbReference>
<dbReference type="Pfam" id="PF02655">
    <property type="entry name" value="ATP-grasp_3"/>
    <property type="match status" value="1"/>
</dbReference>
<evidence type="ECO:0000256" key="1">
    <source>
        <dbReference type="PROSITE-ProRule" id="PRU00409"/>
    </source>
</evidence>